<feature type="region of interest" description="Disordered" evidence="2">
    <location>
        <begin position="1293"/>
        <end position="1316"/>
    </location>
</feature>
<dbReference type="WBParaSite" id="HPBE_0002197201-mRNA-1">
    <property type="protein sequence ID" value="HPBE_0002197201-mRNA-1"/>
    <property type="gene ID" value="HPBE_0002197201"/>
</dbReference>
<dbReference type="EMBL" id="UZAH01033526">
    <property type="protein sequence ID" value="VDP29428.1"/>
    <property type="molecule type" value="Genomic_DNA"/>
</dbReference>
<feature type="compositionally biased region" description="Basic and acidic residues" evidence="2">
    <location>
        <begin position="51"/>
        <end position="60"/>
    </location>
</feature>
<dbReference type="SUPFAM" id="SSF57997">
    <property type="entry name" value="Tropomyosin"/>
    <property type="match status" value="1"/>
</dbReference>
<dbReference type="Proteomes" id="UP000050761">
    <property type="component" value="Unassembled WGS sequence"/>
</dbReference>
<evidence type="ECO:0000313" key="5">
    <source>
        <dbReference type="WBParaSite" id="HPBE_0002197201-mRNA-1"/>
    </source>
</evidence>
<keyword evidence="4" id="KW-1185">Reference proteome</keyword>
<proteinExistence type="predicted"/>
<feature type="coiled-coil region" evidence="1">
    <location>
        <begin position="387"/>
        <end position="491"/>
    </location>
</feature>
<protein>
    <submittedName>
        <fullName evidence="5">GOGB1</fullName>
    </submittedName>
</protein>
<reference evidence="3 4" key="1">
    <citation type="submission" date="2018-11" db="EMBL/GenBank/DDBJ databases">
        <authorList>
            <consortium name="Pathogen Informatics"/>
        </authorList>
    </citation>
    <scope>NUCLEOTIDE SEQUENCE [LARGE SCALE GENOMIC DNA]</scope>
</reference>
<accession>A0A3P8D6S2</accession>
<feature type="coiled-coil region" evidence="1">
    <location>
        <begin position="1375"/>
        <end position="1426"/>
    </location>
</feature>
<name>A0A3P8D6S2_HELPZ</name>
<keyword evidence="1" id="KW-0175">Coiled coil</keyword>
<feature type="compositionally biased region" description="Polar residues" evidence="2">
    <location>
        <begin position="1109"/>
        <end position="1122"/>
    </location>
</feature>
<feature type="region of interest" description="Disordered" evidence="2">
    <location>
        <begin position="42"/>
        <end position="65"/>
    </location>
</feature>
<sequence>QAEQKAAVSKAECDLRVEAARLEAESKSKEAAELLRELRGAQQKLSVRSSSVERREHAGRPEQPSMNLEVEQLRSQAAEQDLQLAHLRLEVAQVNELREELEVANRKCVETAEELDAIRCSNFELMTKVDSYSVSLKAAEQERDSLREMYEKMSVTLSQKERQEAANDERTTAIEKELEMTEAELQAARQESEGLSKELATVQSKLTQTELSLASYRVDLGESHERINRLEEELFATRAELDNARLGLQETNNVKKELEHLKEALEHERSSGRAKWEEVCRKVLECESSLPQSRKSSLEVINKVQHLEYITAFEEKITCLESELQEARTKIEQEKAEKKKLKAALKQMRVREKNATELTEVQQQSATHPCHATVTREQPLQAAPPSVLACEGDLEKLKNTVRELELENRLSRELNTEYSHTMLEMEKEVIALKAQITSLRGESEHFEMELKLREMLEEELEKELTDARLKNQELSEAVQSQEESLERFSERVTNDVAKNDEYTNGLVAEVYQLREQEILLKEQLRVAAEKLAAEESFRAQEREHFSDVDRAHCEEVRELSISLADARRMISDVEVRLAEAEGNFTEIVASVLVGKAEAVRRDVNLEAEPETHVSQEGVTSAALEDMTLGEDAEGKCGAQRTPVIFVNVASQFYDFIIVVKAYNLSVGLGVGLVVLIIIVLMDVEKMWQLKTELENAVEALKGEIWSLNGQLKASILDREQLQDQVIELDSSLAAEKKRADALDCELSEQTELTEKASRQAAEAENESNRRLAECLEMETRREQVEKAYAQLTEYYSQLQAAYNVIYSQLKQIEAERAAAESAQQASTSDPTNDDNVRHVVDTMIAELHLEVGIDVDLHGKVLLIQKALREKLAELSEHHQAIAEHRRTNEALHEQLRSLEEETHKAGDQTADAKARLLHLEGELEWKQDECDSLRRRVNESGGDKRLSHRLLTLSSECVCGRCTVLPHRFTRTLLSASAALCMSPVCRVLSVCASVPASVALAASRLRIELAILAAKLATRQADVDALFRANAELAHTNVRLQNELEQSEEWTSPPDELRRLEELQEELSASKSNEETLQRQLAEVRAILNETEQKLEEFSLSERTSKASRSVETQNETSEAAASESFHEVECSTSCVGIEEVMKDHDKWRDEVERLQAVEKLLNERIMCLEDQLLEEEEKLQEFEEELISERRKVKVLEAEKQSAAQFEVVSNTNQGMSEESQWGFTDPADAVEKDVQLQLGFTKGQEHYEQADFYAQDSWVADVSGSAASRQQVEDELAQVRDELEQLKMKLDEQKRVTPSRRDDGEAERTESEWNALKRELSVLQEALLKKEAATAGTEQSEDAWGWEDSQARGFAELSTLQKKFALMASVEQEHKEIIKKQQDRISKLEEELSTADSYREELEDASKQVNDLQREIREVGGEFL</sequence>
<evidence type="ECO:0000313" key="4">
    <source>
        <dbReference type="Proteomes" id="UP000050761"/>
    </source>
</evidence>
<reference evidence="5" key="2">
    <citation type="submission" date="2019-09" db="UniProtKB">
        <authorList>
            <consortium name="WormBaseParasite"/>
        </authorList>
    </citation>
    <scope>IDENTIFICATION</scope>
</reference>
<feature type="coiled-coil region" evidence="1">
    <location>
        <begin position="875"/>
        <end position="937"/>
    </location>
</feature>
<organism evidence="3">
    <name type="scientific">Heligmosomoides polygyrus</name>
    <name type="common">Parasitic roundworm</name>
    <dbReference type="NCBI Taxonomy" id="6339"/>
    <lineage>
        <taxon>Eukaryota</taxon>
        <taxon>Metazoa</taxon>
        <taxon>Ecdysozoa</taxon>
        <taxon>Nematoda</taxon>
        <taxon>Chromadorea</taxon>
        <taxon>Rhabditida</taxon>
        <taxon>Rhabditina</taxon>
        <taxon>Rhabditomorpha</taxon>
        <taxon>Strongyloidea</taxon>
        <taxon>Heligmosomidae</taxon>
        <taxon>Heligmosomoides</taxon>
    </lineage>
</organism>
<dbReference type="PANTHER" id="PTHR46753:SF3">
    <property type="entry name" value="PDZ DOMAIN-CONTAINING PROTEIN"/>
    <property type="match status" value="1"/>
</dbReference>
<dbReference type="PANTHER" id="PTHR46753">
    <property type="entry name" value="FYVE AND COILED-COIL DOMAIN-CONTAINING PROTEIN 1"/>
    <property type="match status" value="1"/>
</dbReference>
<feature type="non-terminal residue" evidence="3">
    <location>
        <position position="1"/>
    </location>
</feature>
<feature type="coiled-coil region" evidence="1">
    <location>
        <begin position="690"/>
        <end position="801"/>
    </location>
</feature>
<feature type="coiled-coil region" evidence="1">
    <location>
        <begin position="70"/>
        <end position="275"/>
    </location>
</feature>
<evidence type="ECO:0000313" key="3">
    <source>
        <dbReference type="EMBL" id="VDP29428.1"/>
    </source>
</evidence>
<feature type="coiled-coil region" evidence="1">
    <location>
        <begin position="1140"/>
        <end position="1202"/>
    </location>
</feature>
<dbReference type="OrthoDB" id="5848316at2759"/>
<gene>
    <name evidence="3" type="ORF">HPBE_LOCUS21971</name>
</gene>
<feature type="coiled-coil region" evidence="1">
    <location>
        <begin position="310"/>
        <end position="358"/>
    </location>
</feature>
<evidence type="ECO:0000256" key="1">
    <source>
        <dbReference type="SAM" id="Coils"/>
    </source>
</evidence>
<evidence type="ECO:0000256" key="2">
    <source>
        <dbReference type="SAM" id="MobiDB-lite"/>
    </source>
</evidence>
<feature type="region of interest" description="Disordered" evidence="2">
    <location>
        <begin position="1100"/>
        <end position="1127"/>
    </location>
</feature>